<dbReference type="AlphaFoldDB" id="A0A2H3AZ22"/>
<protein>
    <submittedName>
        <fullName evidence="3">Uncharacterized protein</fullName>
    </submittedName>
</protein>
<keyword evidence="4" id="KW-1185">Reference proteome</keyword>
<feature type="chain" id="PRO_5013971113" evidence="2">
    <location>
        <begin position="21"/>
        <end position="369"/>
    </location>
</feature>
<proteinExistence type="predicted"/>
<evidence type="ECO:0000256" key="2">
    <source>
        <dbReference type="SAM" id="SignalP"/>
    </source>
</evidence>
<feature type="signal peptide" evidence="2">
    <location>
        <begin position="1"/>
        <end position="20"/>
    </location>
</feature>
<sequence>MSSSLVFLRFLITSPDSVSANGTITERVISRADLLEIAPDREDALMGHSTTEELRQTLRLHSTSAQFLHSYQHHGSMKLPKTSVRTSAFLDPSMSDANFPPATTPHQGPRRRVANATTDVITDIRNGVVTDSHGNVFDLWSLRLSTEDKLISPRPLGATHILVIVDASEVPETVSRNRTVVPTLSVQMPINDLLFKLSAPNLSKEPKLPRRIHQELPRVGIRVPHIETFCILVIYVHTRNRIEMMRAALPQWIGDIMQQKLNIYRLAVPAHVELKEKKRGKLLRRLSRGSMSAGSFPEPPAPERKRLLNEASGEIAEASRENDAFGRDLVEAAARLNALRDNLTFLGFYEKSLWAELNDCSVYWVSDAS</sequence>
<evidence type="ECO:0000256" key="1">
    <source>
        <dbReference type="SAM" id="MobiDB-lite"/>
    </source>
</evidence>
<name>A0A2H3AZ22_9AGAR</name>
<organism evidence="3 4">
    <name type="scientific">Armillaria solidipes</name>
    <dbReference type="NCBI Taxonomy" id="1076256"/>
    <lineage>
        <taxon>Eukaryota</taxon>
        <taxon>Fungi</taxon>
        <taxon>Dikarya</taxon>
        <taxon>Basidiomycota</taxon>
        <taxon>Agaricomycotina</taxon>
        <taxon>Agaricomycetes</taxon>
        <taxon>Agaricomycetidae</taxon>
        <taxon>Agaricales</taxon>
        <taxon>Marasmiineae</taxon>
        <taxon>Physalacriaceae</taxon>
        <taxon>Armillaria</taxon>
    </lineage>
</organism>
<evidence type="ECO:0000313" key="3">
    <source>
        <dbReference type="EMBL" id="PBK63939.1"/>
    </source>
</evidence>
<dbReference type="STRING" id="1076256.A0A2H3AZ22"/>
<accession>A0A2H3AZ22</accession>
<gene>
    <name evidence="3" type="ORF">ARMSODRAFT_1056922</name>
</gene>
<dbReference type="Proteomes" id="UP000218334">
    <property type="component" value="Unassembled WGS sequence"/>
</dbReference>
<reference evidence="4" key="1">
    <citation type="journal article" date="2017" name="Nat. Ecol. Evol.">
        <title>Genome expansion and lineage-specific genetic innovations in the forest pathogenic fungi Armillaria.</title>
        <authorList>
            <person name="Sipos G."/>
            <person name="Prasanna A.N."/>
            <person name="Walter M.C."/>
            <person name="O'Connor E."/>
            <person name="Balint B."/>
            <person name="Krizsan K."/>
            <person name="Kiss B."/>
            <person name="Hess J."/>
            <person name="Varga T."/>
            <person name="Slot J."/>
            <person name="Riley R."/>
            <person name="Boka B."/>
            <person name="Rigling D."/>
            <person name="Barry K."/>
            <person name="Lee J."/>
            <person name="Mihaltcheva S."/>
            <person name="LaButti K."/>
            <person name="Lipzen A."/>
            <person name="Waldron R."/>
            <person name="Moloney N.M."/>
            <person name="Sperisen C."/>
            <person name="Kredics L."/>
            <person name="Vagvoelgyi C."/>
            <person name="Patrignani A."/>
            <person name="Fitzpatrick D."/>
            <person name="Nagy I."/>
            <person name="Doyle S."/>
            <person name="Anderson J.B."/>
            <person name="Grigoriev I.V."/>
            <person name="Gueldener U."/>
            <person name="Muensterkoetter M."/>
            <person name="Nagy L.G."/>
        </authorList>
    </citation>
    <scope>NUCLEOTIDE SEQUENCE [LARGE SCALE GENOMIC DNA]</scope>
    <source>
        <strain evidence="4">28-4</strain>
    </source>
</reference>
<feature type="region of interest" description="Disordered" evidence="1">
    <location>
        <begin position="92"/>
        <end position="112"/>
    </location>
</feature>
<dbReference type="EMBL" id="KZ293455">
    <property type="protein sequence ID" value="PBK63939.1"/>
    <property type="molecule type" value="Genomic_DNA"/>
</dbReference>
<keyword evidence="2" id="KW-0732">Signal</keyword>
<evidence type="ECO:0000313" key="4">
    <source>
        <dbReference type="Proteomes" id="UP000218334"/>
    </source>
</evidence>